<feature type="region of interest" description="Disordered" evidence="6">
    <location>
        <begin position="42"/>
        <end position="61"/>
    </location>
</feature>
<comment type="similarity">
    <text evidence="2">Belongs to the UPF0389 family.</text>
</comment>
<evidence type="ECO:0000256" key="4">
    <source>
        <dbReference type="ARBA" id="ARBA00022989"/>
    </source>
</evidence>
<protein>
    <submittedName>
        <fullName evidence="8">Protein FAM162B isoform X2</fullName>
    </submittedName>
</protein>
<keyword evidence="3" id="KW-0812">Transmembrane</keyword>
<sequence length="160" mass="17873">MLAAVGAPLRLGLGRIFRCAPGAHGEAAWRALAPPRPRGLPRYCSSRAPSGSGPQAGKVHRVPAEYKPSQFDKKILLWTGRFKTMEDIPPRIPAKLIWYSRSKPDGWARNDRCCKKQSSGESLLHNDWTHNYRLFCSDSISQKGCRTTRVLNKLESGKES</sequence>
<keyword evidence="5" id="KW-0472">Membrane</keyword>
<proteinExistence type="inferred from homology"/>
<dbReference type="GeneID" id="106968345"/>
<dbReference type="PANTHER" id="PTHR13674">
    <property type="entry name" value="GROWTH AND TRANSFORMATION-DEPENDENT PROTEIN"/>
    <property type="match status" value="1"/>
</dbReference>
<evidence type="ECO:0000256" key="3">
    <source>
        <dbReference type="ARBA" id="ARBA00022692"/>
    </source>
</evidence>
<evidence type="ECO:0000256" key="5">
    <source>
        <dbReference type="ARBA" id="ARBA00023136"/>
    </source>
</evidence>
<organism evidence="7 8">
    <name type="scientific">Acinonyx jubatus</name>
    <name type="common">Cheetah</name>
    <dbReference type="NCBI Taxonomy" id="32536"/>
    <lineage>
        <taxon>Eukaryota</taxon>
        <taxon>Metazoa</taxon>
        <taxon>Chordata</taxon>
        <taxon>Craniata</taxon>
        <taxon>Vertebrata</taxon>
        <taxon>Euteleostomi</taxon>
        <taxon>Mammalia</taxon>
        <taxon>Eutheria</taxon>
        <taxon>Laurasiatheria</taxon>
        <taxon>Carnivora</taxon>
        <taxon>Feliformia</taxon>
        <taxon>Felidae</taxon>
        <taxon>Felinae</taxon>
        <taxon>Acinonyx</taxon>
    </lineage>
</organism>
<evidence type="ECO:0000313" key="7">
    <source>
        <dbReference type="Proteomes" id="UP001652583"/>
    </source>
</evidence>
<dbReference type="Proteomes" id="UP001652583">
    <property type="component" value="Chromosome B2"/>
</dbReference>
<evidence type="ECO:0000256" key="2">
    <source>
        <dbReference type="ARBA" id="ARBA00007363"/>
    </source>
</evidence>
<accession>A0ABM3Q320</accession>
<reference evidence="8" key="1">
    <citation type="submission" date="2025-08" db="UniProtKB">
        <authorList>
            <consortium name="RefSeq"/>
        </authorList>
    </citation>
    <scope>IDENTIFICATION</scope>
    <source>
        <tissue evidence="8">Blood</tissue>
    </source>
</reference>
<keyword evidence="4" id="KW-1133">Transmembrane helix</keyword>
<dbReference type="InterPro" id="IPR009432">
    <property type="entry name" value="DUF1075"/>
</dbReference>
<dbReference type="RefSeq" id="XP_053078316.1">
    <property type="nucleotide sequence ID" value="XM_053222341.1"/>
</dbReference>
<evidence type="ECO:0000256" key="6">
    <source>
        <dbReference type="SAM" id="MobiDB-lite"/>
    </source>
</evidence>
<gene>
    <name evidence="8" type="primary">FAM162B</name>
</gene>
<comment type="subcellular location">
    <subcellularLocation>
        <location evidence="1">Membrane</location>
        <topology evidence="1">Single-pass membrane protein</topology>
    </subcellularLocation>
</comment>
<dbReference type="Pfam" id="PF06388">
    <property type="entry name" value="DUF1075"/>
    <property type="match status" value="1"/>
</dbReference>
<name>A0ABM3Q320_ACIJB</name>
<keyword evidence="7" id="KW-1185">Reference proteome</keyword>
<evidence type="ECO:0000313" key="8">
    <source>
        <dbReference type="RefSeq" id="XP_053078316.1"/>
    </source>
</evidence>
<dbReference type="PANTHER" id="PTHR13674:SF3">
    <property type="entry name" value="PROTEIN FAM162B"/>
    <property type="match status" value="1"/>
</dbReference>
<evidence type="ECO:0000256" key="1">
    <source>
        <dbReference type="ARBA" id="ARBA00004167"/>
    </source>
</evidence>